<dbReference type="EMBL" id="JAGFBR010000002">
    <property type="protein sequence ID" value="KAH0470048.1"/>
    <property type="molecule type" value="Genomic_DNA"/>
</dbReference>
<evidence type="ECO:0000313" key="2">
    <source>
        <dbReference type="Proteomes" id="UP000775213"/>
    </source>
</evidence>
<comment type="caution">
    <text evidence="1">The sequence shown here is derived from an EMBL/GenBank/DDBJ whole genome shotgun (WGS) entry which is preliminary data.</text>
</comment>
<gene>
    <name evidence="1" type="ORF">IEQ34_001606</name>
</gene>
<sequence>MTSFGRFGYRTSNFSVLLAVEQCDANIGLALLTYASFLSQPDLRAKEEKDRYLARSAQNEVRLITAF</sequence>
<organism evidence="1 2">
    <name type="scientific">Dendrobium chrysotoxum</name>
    <name type="common">Orchid</name>
    <dbReference type="NCBI Taxonomy" id="161865"/>
    <lineage>
        <taxon>Eukaryota</taxon>
        <taxon>Viridiplantae</taxon>
        <taxon>Streptophyta</taxon>
        <taxon>Embryophyta</taxon>
        <taxon>Tracheophyta</taxon>
        <taxon>Spermatophyta</taxon>
        <taxon>Magnoliopsida</taxon>
        <taxon>Liliopsida</taxon>
        <taxon>Asparagales</taxon>
        <taxon>Orchidaceae</taxon>
        <taxon>Epidendroideae</taxon>
        <taxon>Malaxideae</taxon>
        <taxon>Dendrobiinae</taxon>
        <taxon>Dendrobium</taxon>
    </lineage>
</organism>
<accession>A0AAV7HR28</accession>
<protein>
    <submittedName>
        <fullName evidence="1">Uncharacterized protein</fullName>
    </submittedName>
</protein>
<reference evidence="1 2" key="1">
    <citation type="journal article" date="2021" name="Hortic Res">
        <title>Chromosome-scale assembly of the Dendrobium chrysotoxum genome enhances the understanding of orchid evolution.</title>
        <authorList>
            <person name="Zhang Y."/>
            <person name="Zhang G.Q."/>
            <person name="Zhang D."/>
            <person name="Liu X.D."/>
            <person name="Xu X.Y."/>
            <person name="Sun W.H."/>
            <person name="Yu X."/>
            <person name="Zhu X."/>
            <person name="Wang Z.W."/>
            <person name="Zhao X."/>
            <person name="Zhong W.Y."/>
            <person name="Chen H."/>
            <person name="Yin W.L."/>
            <person name="Huang T."/>
            <person name="Niu S.C."/>
            <person name="Liu Z.J."/>
        </authorList>
    </citation>
    <scope>NUCLEOTIDE SEQUENCE [LARGE SCALE GENOMIC DNA]</scope>
    <source>
        <strain evidence="1">Lindl</strain>
    </source>
</reference>
<evidence type="ECO:0000313" key="1">
    <source>
        <dbReference type="EMBL" id="KAH0470048.1"/>
    </source>
</evidence>
<proteinExistence type="predicted"/>
<keyword evidence="2" id="KW-1185">Reference proteome</keyword>
<dbReference type="AlphaFoldDB" id="A0AAV7HR28"/>
<dbReference type="Proteomes" id="UP000775213">
    <property type="component" value="Unassembled WGS sequence"/>
</dbReference>
<name>A0AAV7HR28_DENCH</name>